<evidence type="ECO:0000256" key="5">
    <source>
        <dbReference type="ARBA" id="ARBA00022692"/>
    </source>
</evidence>
<dbReference type="InterPro" id="IPR003423">
    <property type="entry name" value="OMP_efflux"/>
</dbReference>
<dbReference type="GO" id="GO:1990281">
    <property type="term" value="C:efflux pump complex"/>
    <property type="evidence" value="ECO:0007669"/>
    <property type="project" value="TreeGrafter"/>
</dbReference>
<protein>
    <submittedName>
        <fullName evidence="8">TolC family protein</fullName>
    </submittedName>
</protein>
<comment type="subcellular location">
    <subcellularLocation>
        <location evidence="1">Cell outer membrane</location>
    </subcellularLocation>
</comment>
<keyword evidence="7" id="KW-0998">Cell outer membrane</keyword>
<keyword evidence="6" id="KW-0472">Membrane</keyword>
<dbReference type="GO" id="GO:0015562">
    <property type="term" value="F:efflux transmembrane transporter activity"/>
    <property type="evidence" value="ECO:0007669"/>
    <property type="project" value="InterPro"/>
</dbReference>
<evidence type="ECO:0000256" key="2">
    <source>
        <dbReference type="ARBA" id="ARBA00007613"/>
    </source>
</evidence>
<dbReference type="Gene3D" id="1.20.1600.10">
    <property type="entry name" value="Outer membrane efflux proteins (OEP)"/>
    <property type="match status" value="1"/>
</dbReference>
<evidence type="ECO:0000313" key="9">
    <source>
        <dbReference type="Proteomes" id="UP001139701"/>
    </source>
</evidence>
<reference evidence="8" key="1">
    <citation type="submission" date="2022-02" db="EMBL/GenBank/DDBJ databases">
        <title>Acinetobacter A3.8 sp. nov., isolated from Sediment (Zhairuo Island).</title>
        <authorList>
            <person name="Zheng K."/>
        </authorList>
    </citation>
    <scope>NUCLEOTIDE SEQUENCE</scope>
    <source>
        <strain evidence="8">A3.8</strain>
    </source>
</reference>
<evidence type="ECO:0000256" key="7">
    <source>
        <dbReference type="ARBA" id="ARBA00023237"/>
    </source>
</evidence>
<dbReference type="SUPFAM" id="SSF56954">
    <property type="entry name" value="Outer membrane efflux proteins (OEP)"/>
    <property type="match status" value="1"/>
</dbReference>
<evidence type="ECO:0000256" key="6">
    <source>
        <dbReference type="ARBA" id="ARBA00023136"/>
    </source>
</evidence>
<dbReference type="GO" id="GO:0009279">
    <property type="term" value="C:cell outer membrane"/>
    <property type="evidence" value="ECO:0007669"/>
    <property type="project" value="UniProtKB-SubCell"/>
</dbReference>
<comment type="similarity">
    <text evidence="2">Belongs to the outer membrane factor (OMF) (TC 1.B.17) family.</text>
</comment>
<dbReference type="EMBL" id="JAKUML010000006">
    <property type="protein sequence ID" value="MCJ8146341.1"/>
    <property type="molecule type" value="Genomic_DNA"/>
</dbReference>
<evidence type="ECO:0000313" key="8">
    <source>
        <dbReference type="EMBL" id="MCJ8146341.1"/>
    </source>
</evidence>
<evidence type="ECO:0000256" key="3">
    <source>
        <dbReference type="ARBA" id="ARBA00022448"/>
    </source>
</evidence>
<dbReference type="GO" id="GO:0015288">
    <property type="term" value="F:porin activity"/>
    <property type="evidence" value="ECO:0007669"/>
    <property type="project" value="TreeGrafter"/>
</dbReference>
<keyword evidence="5" id="KW-0812">Transmembrane</keyword>
<sequence length="506" mass="56631">MKSPYPNLLFSKPLFSTRPKRLVLSIAIFCNSIVYATPYSFEQAEQRVFDASYSLQSQRALQQASELEAQAVKYLGLPRVDLNARAYAFHAETDVPLDQFKQGIEDQLSQRVSDRISELENAGVPSGALDGVQSGINNIIHDGVSQFPNYAHLELEDEVFRPTVSVSMPIYTGGLTSSAKEIAKIRANSSTFNQQQTEDSQRFQLITFYFDVQLQQQLLASSRNNLDAMQRHLDNALKLEQQGFISRGQRMQFEVARNNGNRLYQSAQRQLQSSQYQLQNLLHSMDTVEPSTPLFVNEQSALKLNELMESYAGNSPLIQKLQNDTALAQQKVKIQQAAQKPKVFGFGEYALDDEENWIVGVMASYNLFSGVDKRKQVQAAQLQSQAAQLLTEQSKVELANVIHSSYQSMLGAQRSHQLLKDNMRAAEENLRIQTLSFREDMGTATDVIDAENNINALHAEIATNAYKYVMSLATLLQSHGSLDQFQNFIHAPDSDKIVTTVAGGTP</sequence>
<dbReference type="PANTHER" id="PTHR30026">
    <property type="entry name" value="OUTER MEMBRANE PROTEIN TOLC"/>
    <property type="match status" value="1"/>
</dbReference>
<keyword evidence="4" id="KW-1134">Transmembrane beta strand</keyword>
<organism evidence="8 9">
    <name type="scientific">Acinetobacter sedimenti</name>
    <dbReference type="NCBI Taxonomy" id="2919922"/>
    <lineage>
        <taxon>Bacteria</taxon>
        <taxon>Pseudomonadati</taxon>
        <taxon>Pseudomonadota</taxon>
        <taxon>Gammaproteobacteria</taxon>
        <taxon>Moraxellales</taxon>
        <taxon>Moraxellaceae</taxon>
        <taxon>Acinetobacter</taxon>
    </lineage>
</organism>
<evidence type="ECO:0000256" key="1">
    <source>
        <dbReference type="ARBA" id="ARBA00004442"/>
    </source>
</evidence>
<keyword evidence="9" id="KW-1185">Reference proteome</keyword>
<comment type="caution">
    <text evidence="8">The sequence shown here is derived from an EMBL/GenBank/DDBJ whole genome shotgun (WGS) entry which is preliminary data.</text>
</comment>
<keyword evidence="3" id="KW-0813">Transport</keyword>
<dbReference type="PANTHER" id="PTHR30026:SF5">
    <property type="entry name" value="ABC-TYPE EFFLUX SYSTEM SECRETIN COMPONENT"/>
    <property type="match status" value="1"/>
</dbReference>
<proteinExistence type="inferred from homology"/>
<gene>
    <name evidence="8" type="ORF">MKI79_05415</name>
</gene>
<dbReference type="Pfam" id="PF02321">
    <property type="entry name" value="OEP"/>
    <property type="match status" value="1"/>
</dbReference>
<accession>A0A9X1WWL5</accession>
<name>A0A9X1WWL5_9GAMM</name>
<evidence type="ECO:0000256" key="4">
    <source>
        <dbReference type="ARBA" id="ARBA00022452"/>
    </source>
</evidence>
<dbReference type="Proteomes" id="UP001139701">
    <property type="component" value="Unassembled WGS sequence"/>
</dbReference>
<dbReference type="AlphaFoldDB" id="A0A9X1WWL5"/>
<dbReference type="InterPro" id="IPR051906">
    <property type="entry name" value="TolC-like"/>
</dbReference>